<name>A0A8T1HI75_9STRA</name>
<protein>
    <submittedName>
        <fullName evidence="2">Uncharacterized protein</fullName>
    </submittedName>
</protein>
<organism evidence="2 3">
    <name type="scientific">Phytophthora cactorum</name>
    <dbReference type="NCBI Taxonomy" id="29920"/>
    <lineage>
        <taxon>Eukaryota</taxon>
        <taxon>Sar</taxon>
        <taxon>Stramenopiles</taxon>
        <taxon>Oomycota</taxon>
        <taxon>Peronosporomycetes</taxon>
        <taxon>Peronosporales</taxon>
        <taxon>Peronosporaceae</taxon>
        <taxon>Phytophthora</taxon>
    </lineage>
</organism>
<evidence type="ECO:0000313" key="1">
    <source>
        <dbReference type="EMBL" id="KAG2968809.1"/>
    </source>
</evidence>
<comment type="caution">
    <text evidence="2">The sequence shown here is derived from an EMBL/GenBank/DDBJ whole genome shotgun (WGS) entry which is preliminary data.</text>
</comment>
<gene>
    <name evidence="1" type="ORF">PC118_g17794</name>
    <name evidence="2" type="ORF">PC129_g16691</name>
</gene>
<evidence type="ECO:0000313" key="2">
    <source>
        <dbReference type="EMBL" id="KAG3212355.1"/>
    </source>
</evidence>
<proteinExistence type="predicted"/>
<evidence type="ECO:0000313" key="3">
    <source>
        <dbReference type="Proteomes" id="UP000760860"/>
    </source>
</evidence>
<accession>A0A8T1HI75</accession>
<dbReference type="Proteomes" id="UP000760860">
    <property type="component" value="Unassembled WGS sequence"/>
</dbReference>
<dbReference type="Proteomes" id="UP000697107">
    <property type="component" value="Unassembled WGS sequence"/>
</dbReference>
<dbReference type="EMBL" id="RCMV01000847">
    <property type="protein sequence ID" value="KAG3212355.1"/>
    <property type="molecule type" value="Genomic_DNA"/>
</dbReference>
<reference evidence="2" key="1">
    <citation type="submission" date="2018-05" db="EMBL/GenBank/DDBJ databases">
        <title>Effector identification in a new, highly contiguous assembly of the strawberry crown rot pathogen Phytophthora cactorum.</title>
        <authorList>
            <person name="Armitage A.D."/>
            <person name="Nellist C.F."/>
            <person name="Bates H."/>
            <person name="Vickerstaff R.J."/>
            <person name="Harrison R.J."/>
        </authorList>
    </citation>
    <scope>NUCLEOTIDE SEQUENCE</scope>
    <source>
        <strain evidence="1">P415</strain>
        <strain evidence="2">P421</strain>
    </source>
</reference>
<dbReference type="EMBL" id="RCML01000832">
    <property type="protein sequence ID" value="KAG2968809.1"/>
    <property type="molecule type" value="Genomic_DNA"/>
</dbReference>
<dbReference type="AlphaFoldDB" id="A0A8T1HI75"/>
<sequence>MPSLRTTVLDFTDLWRARLGCDGPARVTPYSVKLKPDATPFRCKPRRYSIVVDGMACFDVLNGSMPQSGDLIDAATIFSCTCGNGVYRGLQLGAVAQEEGDNFGTSSRS</sequence>